<feature type="compositionally biased region" description="Polar residues" evidence="4">
    <location>
        <begin position="159"/>
        <end position="168"/>
    </location>
</feature>
<evidence type="ECO:0000259" key="5">
    <source>
        <dbReference type="PROSITE" id="PS50090"/>
    </source>
</evidence>
<dbReference type="Proteomes" id="UP000005222">
    <property type="component" value="Chromosome K"/>
</dbReference>
<dbReference type="PANTHER" id="PTHR47807:SF1">
    <property type="entry name" value="PROTEIN TBF1"/>
    <property type="match status" value="1"/>
</dbReference>
<dbReference type="InterPro" id="IPR001005">
    <property type="entry name" value="SANT/Myb"/>
</dbReference>
<dbReference type="FunFam" id="1.10.10.60:FF:000137">
    <property type="entry name" value="MYB DNA binding protein"/>
    <property type="match status" value="1"/>
</dbReference>
<feature type="region of interest" description="Disordered" evidence="4">
    <location>
        <begin position="1"/>
        <end position="49"/>
    </location>
</feature>
<feature type="compositionally biased region" description="Polar residues" evidence="4">
    <location>
        <begin position="613"/>
        <end position="641"/>
    </location>
</feature>
<feature type="compositionally biased region" description="Basic and acidic residues" evidence="4">
    <location>
        <begin position="85"/>
        <end position="132"/>
    </location>
</feature>
<dbReference type="InterPro" id="IPR013867">
    <property type="entry name" value="Telomere_rpt-bd_fac_dimer_dom"/>
</dbReference>
<proteinExistence type="predicted"/>
<evidence type="ECO:0000256" key="1">
    <source>
        <dbReference type="ARBA" id="ARBA00023125"/>
    </source>
</evidence>
<evidence type="ECO:0000256" key="4">
    <source>
        <dbReference type="SAM" id="MobiDB-lite"/>
    </source>
</evidence>
<gene>
    <name evidence="8" type="primary">Piso0_004655</name>
    <name evidence="7" type="ORF">GNLVRS01_PISO0K21658g</name>
    <name evidence="8" type="ORF">GNLVRS01_PISO0L21659g</name>
</gene>
<evidence type="ECO:0000256" key="2">
    <source>
        <dbReference type="ARBA" id="ARBA00023242"/>
    </source>
</evidence>
<dbReference type="Gene3D" id="1.10.10.60">
    <property type="entry name" value="Homeodomain-like"/>
    <property type="match status" value="1"/>
</dbReference>
<evidence type="ECO:0000256" key="3">
    <source>
        <dbReference type="ARBA" id="ARBA00023306"/>
    </source>
</evidence>
<dbReference type="PANTHER" id="PTHR47807">
    <property type="entry name" value="PROTEIN TBF1"/>
    <property type="match status" value="1"/>
</dbReference>
<dbReference type="GO" id="GO:0003691">
    <property type="term" value="F:double-stranded telomeric DNA binding"/>
    <property type="evidence" value="ECO:0007669"/>
    <property type="project" value="TreeGrafter"/>
</dbReference>
<protein>
    <submittedName>
        <fullName evidence="8">Piso0_004655 protein</fullName>
    </submittedName>
</protein>
<dbReference type="Proteomes" id="UP000005222">
    <property type="component" value="Chromosome L"/>
</dbReference>
<evidence type="ECO:0000313" key="7">
    <source>
        <dbReference type="EMBL" id="CCE84053.1"/>
    </source>
</evidence>
<feature type="compositionally biased region" description="Basic and acidic residues" evidence="4">
    <location>
        <begin position="180"/>
        <end position="194"/>
    </location>
</feature>
<dbReference type="PROSITE" id="PS51294">
    <property type="entry name" value="HTH_MYB"/>
    <property type="match status" value="1"/>
</dbReference>
<dbReference type="Pfam" id="PF00249">
    <property type="entry name" value="Myb_DNA-binding"/>
    <property type="match status" value="1"/>
</dbReference>
<evidence type="ECO:0000313" key="8">
    <source>
        <dbReference type="EMBL" id="CCE85084.1"/>
    </source>
</evidence>
<feature type="region of interest" description="Disordered" evidence="4">
    <location>
        <begin position="240"/>
        <end position="265"/>
    </location>
</feature>
<dbReference type="InterPro" id="IPR052833">
    <property type="entry name" value="Telomeric_DNA-bd_trans-reg"/>
</dbReference>
<dbReference type="GO" id="GO:0042803">
    <property type="term" value="F:protein homodimerization activity"/>
    <property type="evidence" value="ECO:0007669"/>
    <property type="project" value="InterPro"/>
</dbReference>
<feature type="compositionally biased region" description="Basic and acidic residues" evidence="4">
    <location>
        <begin position="17"/>
        <end position="26"/>
    </location>
</feature>
<dbReference type="Pfam" id="PF08558">
    <property type="entry name" value="TRF"/>
    <property type="match status" value="1"/>
</dbReference>
<dbReference type="InterPro" id="IPR017930">
    <property type="entry name" value="Myb_dom"/>
</dbReference>
<dbReference type="SUPFAM" id="SSF46689">
    <property type="entry name" value="Homeodomain-like"/>
    <property type="match status" value="1"/>
</dbReference>
<dbReference type="OrthoDB" id="3366990at2759"/>
<reference evidence="8" key="1">
    <citation type="submission" date="2011-10" db="EMBL/GenBank/DDBJ databases">
        <authorList>
            <person name="Genoscope - CEA"/>
        </authorList>
    </citation>
    <scope>NUCLEOTIDE SEQUENCE</scope>
</reference>
<evidence type="ECO:0000313" key="9">
    <source>
        <dbReference type="Proteomes" id="UP000005222"/>
    </source>
</evidence>
<dbReference type="STRING" id="559304.G8Y623"/>
<reference evidence="9" key="2">
    <citation type="journal article" date="2012" name="G3 (Bethesda)">
        <title>Pichia sorbitophila, an interspecies yeast hybrid reveals early steps of genome resolution following polyploidization.</title>
        <authorList>
            <person name="Leh Louis V."/>
            <person name="Despons L."/>
            <person name="Friedrich A."/>
            <person name="Martin T."/>
            <person name="Durrens P."/>
            <person name="Casaregola S."/>
            <person name="Neuveglise C."/>
            <person name="Fairhead C."/>
            <person name="Marck C."/>
            <person name="Cruz J.A."/>
            <person name="Straub M.L."/>
            <person name="Kugler V."/>
            <person name="Sacerdot C."/>
            <person name="Uzunov Z."/>
            <person name="Thierry A."/>
            <person name="Weiss S."/>
            <person name="Bleykasten C."/>
            <person name="De Montigny J."/>
            <person name="Jacques N."/>
            <person name="Jung P."/>
            <person name="Lemaire M."/>
            <person name="Mallet S."/>
            <person name="Morel G."/>
            <person name="Richard G.F."/>
            <person name="Sarkar A."/>
            <person name="Savel G."/>
            <person name="Schacherer J."/>
            <person name="Seret M.L."/>
            <person name="Talla E."/>
            <person name="Samson G."/>
            <person name="Jubin C."/>
            <person name="Poulain J."/>
            <person name="Vacherie B."/>
            <person name="Barbe V."/>
            <person name="Pelletier E."/>
            <person name="Sherman D.J."/>
            <person name="Westhof E."/>
            <person name="Weissenbach J."/>
            <person name="Baret P.V."/>
            <person name="Wincker P."/>
            <person name="Gaillardin C."/>
            <person name="Dujon B."/>
            <person name="Souciet J.L."/>
        </authorList>
    </citation>
    <scope>NUCLEOTIDE SEQUENCE [LARGE SCALE GENOMIC DNA]</scope>
    <source>
        <strain evidence="9">ATCC MYA-4447 / BCRC 22081 / CBS 7064 / NBRC 10061 / NRRL Y-12695</strain>
    </source>
</reference>
<feature type="compositionally biased region" description="Basic and acidic residues" evidence="4">
    <location>
        <begin position="757"/>
        <end position="766"/>
    </location>
</feature>
<feature type="region of interest" description="Disordered" evidence="4">
    <location>
        <begin position="600"/>
        <end position="648"/>
    </location>
</feature>
<dbReference type="CDD" id="cd11660">
    <property type="entry name" value="SANT_TRF"/>
    <property type="match status" value="1"/>
</dbReference>
<name>G8Y623_PICSO</name>
<keyword evidence="1" id="KW-0238">DNA-binding</keyword>
<dbReference type="PROSITE" id="PS50090">
    <property type="entry name" value="MYB_LIKE"/>
    <property type="match status" value="1"/>
</dbReference>
<dbReference type="InterPro" id="IPR009057">
    <property type="entry name" value="Homeodomain-like_sf"/>
</dbReference>
<feature type="compositionally biased region" description="Basic and acidic residues" evidence="4">
    <location>
        <begin position="601"/>
        <end position="611"/>
    </location>
</feature>
<dbReference type="FunCoup" id="G8Y623">
    <property type="interactions" value="893"/>
</dbReference>
<feature type="region of interest" description="Disordered" evidence="4">
    <location>
        <begin position="63"/>
        <end position="198"/>
    </location>
</feature>
<keyword evidence="2" id="KW-0539">Nucleus</keyword>
<keyword evidence="3" id="KW-0131">Cell cycle</keyword>
<keyword evidence="9" id="KW-1185">Reference proteome</keyword>
<dbReference type="HOGENOM" id="CLU_008791_2_0_1"/>
<feature type="domain" description="HTH myb-type" evidence="6">
    <location>
        <begin position="678"/>
        <end position="734"/>
    </location>
</feature>
<dbReference type="EMBL" id="FO082049">
    <property type="protein sequence ID" value="CCE84053.1"/>
    <property type="molecule type" value="Genomic_DNA"/>
</dbReference>
<dbReference type="GO" id="GO:0010833">
    <property type="term" value="P:telomere maintenance via telomere lengthening"/>
    <property type="evidence" value="ECO:0007669"/>
    <property type="project" value="TreeGrafter"/>
</dbReference>
<feature type="compositionally biased region" description="Basic and acidic residues" evidence="4">
    <location>
        <begin position="140"/>
        <end position="158"/>
    </location>
</feature>
<evidence type="ECO:0000259" key="6">
    <source>
        <dbReference type="PROSITE" id="PS51294"/>
    </source>
</evidence>
<dbReference type="EMBL" id="FO082048">
    <property type="protein sequence ID" value="CCE85084.1"/>
    <property type="molecule type" value="Genomic_DNA"/>
</dbReference>
<feature type="region of interest" description="Disordered" evidence="4">
    <location>
        <begin position="756"/>
        <end position="792"/>
    </location>
</feature>
<organism evidence="8 9">
    <name type="scientific">Pichia sorbitophila (strain ATCC MYA-4447 / BCRC 22081 / CBS 7064 / NBRC 10061 / NRRL Y-12695)</name>
    <name type="common">Hybrid yeast</name>
    <dbReference type="NCBI Taxonomy" id="559304"/>
    <lineage>
        <taxon>Eukaryota</taxon>
        <taxon>Fungi</taxon>
        <taxon>Dikarya</taxon>
        <taxon>Ascomycota</taxon>
        <taxon>Saccharomycotina</taxon>
        <taxon>Pichiomycetes</taxon>
        <taxon>Debaryomycetaceae</taxon>
        <taxon>Millerozyma</taxon>
    </lineage>
</organism>
<dbReference type="SMART" id="SM00717">
    <property type="entry name" value="SANT"/>
    <property type="match status" value="1"/>
</dbReference>
<sequence length="792" mass="88237">MDNSPKANEARSGADPVLEHDSHECSNEMMSGDQGRRGSQIHPNEHVDINIEELDKMITESINERKHFMTSELEAVGASNEESSAEDRGGVDEDSEASVKRQKTEAARDELEKENSSEHPADSHEGAEHGESTDVGNFGHDTEEHAQEPSFELIDHKQNYGQDTYTKNQNEEVEAEQSEDVSRENNEDVHKDTQQSEAALNLALEKAIQDGRKNLEESISDDKQYDTNKLKDPLHAIADEFHDGSSSSMSFSKEPQSEKETADENNLFSSQLNVPANSELFNPNSALAAYNAISAQAPSVTPSMNLNSMILPLPIVAADYLPPRIQLLINTLPVLDNLATQLLRVISDSSYQKVLDLAARADTPAGAAYRDLTSLFEFTKKLYSEEDPFLNVEHIAPGMWKEGDKTPSIFRAREQSIESALRKVNLATFLGATLGTIEVGFFYLNESFLDIFCPANSLNPSNSLSNMSPSNSGVQSGFNTAVGDRCGRLFKPQASLYLNLKTQAYISAVEADERSREEILNDILPDNLTEMLSAKRRVKTLSPSELEFIEQCKIRKDLLLSYPPTKDLSEEFEWISFLKELIEYAAKNMSFLVWGRKGRTTTRDKGDEAKQTEFASSENDQMTGGSFVAQQDPSLPSAASNDTDENKNQDISDITSALLPSEILEQQIHLRINPNRKQRSLQRRPWTREEEKALRHALELKGPSWSTILELFGSGGKISEALKNRSQVQLKDKARNWKMFFLKAGLPVPSYLQKVTGDLDRDDRSKSSKRATRNKKTAAAPVPPPVSSESRS</sequence>
<dbReference type="InParanoid" id="G8Y623"/>
<accession>G8Y623</accession>
<feature type="domain" description="Myb-like" evidence="5">
    <location>
        <begin position="678"/>
        <end position="730"/>
    </location>
</feature>
<dbReference type="AlphaFoldDB" id="G8Y623"/>
<dbReference type="eggNOG" id="ENOG502QRT9">
    <property type="taxonomic scope" value="Eukaryota"/>
</dbReference>
<feature type="compositionally biased region" description="Basic residues" evidence="4">
    <location>
        <begin position="767"/>
        <end position="776"/>
    </location>
</feature>